<accession>A0ABP8PUG7</accession>
<organism evidence="4 5">
    <name type="scientific">Actinoallomurus oryzae</name>
    <dbReference type="NCBI Taxonomy" id="502180"/>
    <lineage>
        <taxon>Bacteria</taxon>
        <taxon>Bacillati</taxon>
        <taxon>Actinomycetota</taxon>
        <taxon>Actinomycetes</taxon>
        <taxon>Streptosporangiales</taxon>
        <taxon>Thermomonosporaceae</taxon>
        <taxon>Actinoallomurus</taxon>
    </lineage>
</organism>
<feature type="DNA-binding region" description="H-T-H motif" evidence="2">
    <location>
        <begin position="48"/>
        <end position="67"/>
    </location>
</feature>
<sequence length="222" mass="24185">MGTVIDLSGVRLSPRSAQVNREMREQSQQRILEAALLAFAERGYEGTTIAQIAERAGVARGLVSYYFPAKEKLLQALLGQALDGILALTDPAEGEDTPDLRLAGIIDRTLGSAANTIGVQRLVLCLMLQPGTREIFVGVEAAKADAVEKFERRLQEIFAARGAEDPALEEVLFRSVLEGVIFKLAVYPETYPLAAVRHRLLTMYGLPAGDPPDEPVRPLRST</sequence>
<dbReference type="PROSITE" id="PS50977">
    <property type="entry name" value="HTH_TETR_2"/>
    <property type="match status" value="1"/>
</dbReference>
<evidence type="ECO:0000313" key="5">
    <source>
        <dbReference type="Proteomes" id="UP001500503"/>
    </source>
</evidence>
<dbReference type="InterPro" id="IPR001647">
    <property type="entry name" value="HTH_TetR"/>
</dbReference>
<protein>
    <submittedName>
        <fullName evidence="4">TetR/AcrR family transcriptional regulator</fullName>
    </submittedName>
</protein>
<dbReference type="EMBL" id="BAABHF010000017">
    <property type="protein sequence ID" value="GAA4492124.1"/>
    <property type="molecule type" value="Genomic_DNA"/>
</dbReference>
<reference evidence="5" key="1">
    <citation type="journal article" date="2019" name="Int. J. Syst. Evol. Microbiol.">
        <title>The Global Catalogue of Microorganisms (GCM) 10K type strain sequencing project: providing services to taxonomists for standard genome sequencing and annotation.</title>
        <authorList>
            <consortium name="The Broad Institute Genomics Platform"/>
            <consortium name="The Broad Institute Genome Sequencing Center for Infectious Disease"/>
            <person name="Wu L."/>
            <person name="Ma J."/>
        </authorList>
    </citation>
    <scope>NUCLEOTIDE SEQUENCE [LARGE SCALE GENOMIC DNA]</scope>
    <source>
        <strain evidence="5">JCM 17933</strain>
    </source>
</reference>
<dbReference type="SUPFAM" id="SSF46689">
    <property type="entry name" value="Homeodomain-like"/>
    <property type="match status" value="1"/>
</dbReference>
<dbReference type="PANTHER" id="PTHR30055">
    <property type="entry name" value="HTH-TYPE TRANSCRIPTIONAL REGULATOR RUTR"/>
    <property type="match status" value="1"/>
</dbReference>
<dbReference type="InterPro" id="IPR050109">
    <property type="entry name" value="HTH-type_TetR-like_transc_reg"/>
</dbReference>
<dbReference type="PRINTS" id="PR00455">
    <property type="entry name" value="HTHTETR"/>
</dbReference>
<dbReference type="InterPro" id="IPR009057">
    <property type="entry name" value="Homeodomain-like_sf"/>
</dbReference>
<feature type="domain" description="HTH tetR-type" evidence="3">
    <location>
        <begin position="25"/>
        <end position="85"/>
    </location>
</feature>
<dbReference type="Gene3D" id="1.10.357.10">
    <property type="entry name" value="Tetracycline Repressor, domain 2"/>
    <property type="match status" value="1"/>
</dbReference>
<proteinExistence type="predicted"/>
<name>A0ABP8PUG7_9ACTN</name>
<dbReference type="Proteomes" id="UP001500503">
    <property type="component" value="Unassembled WGS sequence"/>
</dbReference>
<dbReference type="PANTHER" id="PTHR30055:SF226">
    <property type="entry name" value="HTH-TYPE TRANSCRIPTIONAL REGULATOR PKSA"/>
    <property type="match status" value="1"/>
</dbReference>
<comment type="caution">
    <text evidence="4">The sequence shown here is derived from an EMBL/GenBank/DDBJ whole genome shotgun (WGS) entry which is preliminary data.</text>
</comment>
<evidence type="ECO:0000256" key="1">
    <source>
        <dbReference type="ARBA" id="ARBA00023125"/>
    </source>
</evidence>
<evidence type="ECO:0000259" key="3">
    <source>
        <dbReference type="PROSITE" id="PS50977"/>
    </source>
</evidence>
<dbReference type="Pfam" id="PF00440">
    <property type="entry name" value="TetR_N"/>
    <property type="match status" value="1"/>
</dbReference>
<keyword evidence="1 2" id="KW-0238">DNA-binding</keyword>
<evidence type="ECO:0000256" key="2">
    <source>
        <dbReference type="PROSITE-ProRule" id="PRU00335"/>
    </source>
</evidence>
<dbReference type="InterPro" id="IPR023772">
    <property type="entry name" value="DNA-bd_HTH_TetR-type_CS"/>
</dbReference>
<evidence type="ECO:0000313" key="4">
    <source>
        <dbReference type="EMBL" id="GAA4492124.1"/>
    </source>
</evidence>
<keyword evidence="5" id="KW-1185">Reference proteome</keyword>
<gene>
    <name evidence="4" type="ORF">GCM10023191_027530</name>
</gene>
<dbReference type="PROSITE" id="PS01081">
    <property type="entry name" value="HTH_TETR_1"/>
    <property type="match status" value="1"/>
</dbReference>